<protein>
    <recommendedName>
        <fullName evidence="2">No apical meristem-associated C-terminal domain-containing protein</fullName>
    </recommendedName>
</protein>
<feature type="domain" description="No apical meristem-associated C-terminal" evidence="2">
    <location>
        <begin position="120"/>
        <end position="222"/>
    </location>
</feature>
<sequence length="234" mass="26811">MVHDKIVLSPKQIIAHALSMQKYFQEQLHTPHSKLKSYCSWQPPPFGFVKLNIYGAMFSNQQRAGVGVILRDQKCESLPSSSTSLIDSITDHLLSFASSFALTAKIEKAKELYQSNQSATFNFLYCWTILTHHPKWKQTEGNVKTRRRSITPNAHVPKFTILDEDTISLSIDVNLERPIGKKAEKKQKRQDSTSSNIADLVTKMREKSKRSNAEKVEDRKEIIHLTKERLDLDQ</sequence>
<organism evidence="3 4">
    <name type="scientific">Carya illinoinensis</name>
    <name type="common">Pecan</name>
    <dbReference type="NCBI Taxonomy" id="32201"/>
    <lineage>
        <taxon>Eukaryota</taxon>
        <taxon>Viridiplantae</taxon>
        <taxon>Streptophyta</taxon>
        <taxon>Embryophyta</taxon>
        <taxon>Tracheophyta</taxon>
        <taxon>Spermatophyta</taxon>
        <taxon>Magnoliopsida</taxon>
        <taxon>eudicotyledons</taxon>
        <taxon>Gunneridae</taxon>
        <taxon>Pentapetalae</taxon>
        <taxon>rosids</taxon>
        <taxon>fabids</taxon>
        <taxon>Fagales</taxon>
        <taxon>Juglandaceae</taxon>
        <taxon>Carya</taxon>
    </lineage>
</organism>
<dbReference type="Pfam" id="PF14303">
    <property type="entry name" value="NAM-associated"/>
    <property type="match status" value="1"/>
</dbReference>
<evidence type="ECO:0000259" key="2">
    <source>
        <dbReference type="Pfam" id="PF14303"/>
    </source>
</evidence>
<comment type="caution">
    <text evidence="3">The sequence shown here is derived from an EMBL/GenBank/DDBJ whole genome shotgun (WGS) entry which is preliminary data.</text>
</comment>
<proteinExistence type="predicted"/>
<reference evidence="3" key="1">
    <citation type="submission" date="2020-12" db="EMBL/GenBank/DDBJ databases">
        <title>WGS assembly of Carya illinoinensis cv. Pawnee.</title>
        <authorList>
            <person name="Platts A."/>
            <person name="Shu S."/>
            <person name="Wright S."/>
            <person name="Barry K."/>
            <person name="Edger P."/>
            <person name="Pires J.C."/>
            <person name="Schmutz J."/>
        </authorList>
    </citation>
    <scope>NUCLEOTIDE SEQUENCE</scope>
    <source>
        <tissue evidence="3">Leaf</tissue>
    </source>
</reference>
<evidence type="ECO:0000313" key="3">
    <source>
        <dbReference type="EMBL" id="KAG6663788.1"/>
    </source>
</evidence>
<dbReference type="PANTHER" id="PTHR45125:SF51">
    <property type="entry name" value="F21J9.4-RELATED"/>
    <property type="match status" value="1"/>
</dbReference>
<feature type="compositionally biased region" description="Basic and acidic residues" evidence="1">
    <location>
        <begin position="202"/>
        <end position="220"/>
    </location>
</feature>
<evidence type="ECO:0000256" key="1">
    <source>
        <dbReference type="SAM" id="MobiDB-lite"/>
    </source>
</evidence>
<gene>
    <name evidence="3" type="ORF">CIPAW_02G047200</name>
</gene>
<dbReference type="InterPro" id="IPR029466">
    <property type="entry name" value="NAM-associated_C"/>
</dbReference>
<dbReference type="PANTHER" id="PTHR45125">
    <property type="entry name" value="F21J9.4-RELATED"/>
    <property type="match status" value="1"/>
</dbReference>
<evidence type="ECO:0000313" key="4">
    <source>
        <dbReference type="Proteomes" id="UP000811609"/>
    </source>
</evidence>
<dbReference type="AlphaFoldDB" id="A0A8T1R9K6"/>
<accession>A0A8T1R9K6</accession>
<dbReference type="EMBL" id="CM031810">
    <property type="protein sequence ID" value="KAG6663788.1"/>
    <property type="molecule type" value="Genomic_DNA"/>
</dbReference>
<name>A0A8T1R9K6_CARIL</name>
<keyword evidence="4" id="KW-1185">Reference proteome</keyword>
<feature type="region of interest" description="Disordered" evidence="1">
    <location>
        <begin position="181"/>
        <end position="220"/>
    </location>
</feature>
<dbReference type="Proteomes" id="UP000811609">
    <property type="component" value="Chromosome 2"/>
</dbReference>